<keyword evidence="2" id="KW-1185">Reference proteome</keyword>
<evidence type="ECO:0000313" key="1">
    <source>
        <dbReference type="EMBL" id="GAS94544.1"/>
    </source>
</evidence>
<dbReference type="EMBL" id="BCSY01000035">
    <property type="protein sequence ID" value="GAS94544.1"/>
    <property type="molecule type" value="Genomic_DNA"/>
</dbReference>
<proteinExistence type="predicted"/>
<name>A0A100WA04_MYCCR</name>
<organism evidence="1 2">
    <name type="scientific">Mycolicibacterium canariasense</name>
    <name type="common">Mycobacterium canariasense</name>
    <dbReference type="NCBI Taxonomy" id="228230"/>
    <lineage>
        <taxon>Bacteria</taxon>
        <taxon>Bacillati</taxon>
        <taxon>Actinomycetota</taxon>
        <taxon>Actinomycetes</taxon>
        <taxon>Mycobacteriales</taxon>
        <taxon>Mycobacteriaceae</taxon>
        <taxon>Mycolicibacterium</taxon>
    </lineage>
</organism>
<dbReference type="STRING" id="228230.RMCC_1510"/>
<dbReference type="OrthoDB" id="2678460at2"/>
<comment type="caution">
    <text evidence="1">The sequence shown here is derived from an EMBL/GenBank/DDBJ whole genome shotgun (WGS) entry which is preliminary data.</text>
</comment>
<dbReference type="RefSeq" id="WP_062655833.1">
    <property type="nucleotide sequence ID" value="NZ_BCSY01000035.1"/>
</dbReference>
<gene>
    <name evidence="1" type="ORF">RMCC_1510</name>
</gene>
<protein>
    <submittedName>
        <fullName evidence="1">Uncharacterized protein</fullName>
    </submittedName>
</protein>
<dbReference type="AlphaFoldDB" id="A0A100WA04"/>
<dbReference type="Proteomes" id="UP000069443">
    <property type="component" value="Unassembled WGS sequence"/>
</dbReference>
<evidence type="ECO:0000313" key="2">
    <source>
        <dbReference type="Proteomes" id="UP000069443"/>
    </source>
</evidence>
<reference evidence="2" key="1">
    <citation type="journal article" date="2016" name="Genome Announc.">
        <title>Draft Genome Sequences of Five Rapidly Growing Mycobacterium Species, M. thermoresistibile, M. fortuitum subsp. acetamidolyticum, M. canariasense, M. brisbanense, and M. novocastrense.</title>
        <authorList>
            <person name="Katahira K."/>
            <person name="Ogura Y."/>
            <person name="Gotoh Y."/>
            <person name="Hayashi T."/>
        </authorList>
    </citation>
    <scope>NUCLEOTIDE SEQUENCE [LARGE SCALE GENOMIC DNA]</scope>
    <source>
        <strain evidence="2">JCM15298</strain>
    </source>
</reference>
<reference evidence="2" key="2">
    <citation type="submission" date="2016-02" db="EMBL/GenBank/DDBJ databases">
        <title>Draft genome sequence of five rapidly growing Mycobacterium species.</title>
        <authorList>
            <person name="Katahira K."/>
            <person name="Gotou Y."/>
            <person name="Iida K."/>
            <person name="Ogura Y."/>
            <person name="Hayashi T."/>
        </authorList>
    </citation>
    <scope>NUCLEOTIDE SEQUENCE [LARGE SCALE GENOMIC DNA]</scope>
    <source>
        <strain evidence="2">JCM15298</strain>
    </source>
</reference>
<sequence length="121" mass="13377">MAEAAFWVAWGLPTRGRETTALGLLKKSRDYLQQAARDGRIERFETVILRPQSPELGGFFLIQGSTGQIDALRRDPGFETWVNQVQLVADRVAAVDAWVDAGIDEAIGLYEEALREAGLSD</sequence>
<accession>A0A100WA04</accession>